<evidence type="ECO:0000313" key="1">
    <source>
        <dbReference type="EMBL" id="MDY7231120.1"/>
    </source>
</evidence>
<comment type="caution">
    <text evidence="1">The sequence shown here is derived from an EMBL/GenBank/DDBJ whole genome shotgun (WGS) entry which is preliminary data.</text>
</comment>
<protein>
    <submittedName>
        <fullName evidence="1">Uncharacterized protein</fullName>
    </submittedName>
</protein>
<accession>A0ABU5HCX8</accession>
<reference evidence="1 2" key="1">
    <citation type="submission" date="2023-12" db="EMBL/GenBank/DDBJ databases">
        <title>the genome sequence of Hyalangium sp. s54d21.</title>
        <authorList>
            <person name="Zhang X."/>
        </authorList>
    </citation>
    <scope>NUCLEOTIDE SEQUENCE [LARGE SCALE GENOMIC DNA]</scope>
    <source>
        <strain evidence="2">s54d21</strain>
    </source>
</reference>
<dbReference type="RefSeq" id="WP_321549830.1">
    <property type="nucleotide sequence ID" value="NZ_JAXIVS010000013.1"/>
</dbReference>
<dbReference type="EMBL" id="JAXIVS010000013">
    <property type="protein sequence ID" value="MDY7231120.1"/>
    <property type="molecule type" value="Genomic_DNA"/>
</dbReference>
<proteinExistence type="predicted"/>
<organism evidence="1 2">
    <name type="scientific">Hyalangium rubrum</name>
    <dbReference type="NCBI Taxonomy" id="3103134"/>
    <lineage>
        <taxon>Bacteria</taxon>
        <taxon>Pseudomonadati</taxon>
        <taxon>Myxococcota</taxon>
        <taxon>Myxococcia</taxon>
        <taxon>Myxococcales</taxon>
        <taxon>Cystobacterineae</taxon>
        <taxon>Archangiaceae</taxon>
        <taxon>Hyalangium</taxon>
    </lineage>
</organism>
<dbReference type="Proteomes" id="UP001291309">
    <property type="component" value="Unassembled WGS sequence"/>
</dbReference>
<evidence type="ECO:0000313" key="2">
    <source>
        <dbReference type="Proteomes" id="UP001291309"/>
    </source>
</evidence>
<sequence length="114" mass="12561">MSSSSENEAVRIGNALNGLGHLATGQSLEEIRRSSGDARLRALVHESATLLFEMVGREERTNPKVVPRSQEAMTALSHVRDLVRSVDWDDAESTSRLRQYARQALEALGFGLPE</sequence>
<gene>
    <name evidence="1" type="ORF">SYV04_32325</name>
</gene>
<keyword evidence="2" id="KW-1185">Reference proteome</keyword>
<name>A0ABU5HCX8_9BACT</name>